<name>S2KT42_BILW3</name>
<reference evidence="1 2" key="1">
    <citation type="submission" date="2010-10" db="EMBL/GenBank/DDBJ databases">
        <authorList>
            <consortium name="The Broad Institute Genome Sequencing Platform"/>
            <person name="Ward D."/>
            <person name="Earl A."/>
            <person name="Feldgarden M."/>
            <person name="Young S.K."/>
            <person name="Gargeya S."/>
            <person name="Zeng Q."/>
            <person name="Alvarado L."/>
            <person name="Berlin A."/>
            <person name="Bochicchio J."/>
            <person name="Chapman S.B."/>
            <person name="Chen Z."/>
            <person name="Freedman E."/>
            <person name="Gellesch M."/>
            <person name="Goldberg J."/>
            <person name="Griggs A."/>
            <person name="Gujja S."/>
            <person name="Heilman E."/>
            <person name="Heiman D."/>
            <person name="Howarth C."/>
            <person name="Mehta T."/>
            <person name="Neiman D."/>
            <person name="Pearson M."/>
            <person name="Roberts A."/>
            <person name="Saif S."/>
            <person name="Shea T."/>
            <person name="Shenoy N."/>
            <person name="Sisk P."/>
            <person name="Stolte C."/>
            <person name="Sykes S."/>
            <person name="White J."/>
            <person name="Yandava C."/>
            <person name="Allen-Vercoe E."/>
            <person name="Sibley C."/>
            <person name="Ambrose C.E."/>
            <person name="Strauss J."/>
            <person name="Daigneault M."/>
            <person name="Haas B."/>
            <person name="Nusbaum C."/>
            <person name="Birren B."/>
        </authorList>
    </citation>
    <scope>NUCLEOTIDE SEQUENCE [LARGE SCALE GENOMIC DNA]</scope>
    <source>
        <strain evidence="1 2">3_1_6</strain>
    </source>
</reference>
<dbReference type="EMBL" id="ADCP02000003">
    <property type="protein sequence ID" value="EPC05713.1"/>
    <property type="molecule type" value="Genomic_DNA"/>
</dbReference>
<dbReference type="RefSeq" id="WP_016361045.1">
    <property type="nucleotide sequence ID" value="NZ_KE150240.1"/>
</dbReference>
<proteinExistence type="predicted"/>
<evidence type="ECO:0000313" key="1">
    <source>
        <dbReference type="EMBL" id="EPC05713.1"/>
    </source>
</evidence>
<organism evidence="1 2">
    <name type="scientific">Bilophila wadsworthia (strain 3_1_6)</name>
    <dbReference type="NCBI Taxonomy" id="563192"/>
    <lineage>
        <taxon>Bacteria</taxon>
        <taxon>Pseudomonadati</taxon>
        <taxon>Thermodesulfobacteriota</taxon>
        <taxon>Desulfovibrionia</taxon>
        <taxon>Desulfovibrionales</taxon>
        <taxon>Desulfovibrionaceae</taxon>
        <taxon>Bilophila</taxon>
    </lineage>
</organism>
<dbReference type="STRING" id="563192.HMPREF0179_05312"/>
<protein>
    <submittedName>
        <fullName evidence="1">Uncharacterized protein</fullName>
    </submittedName>
</protein>
<comment type="caution">
    <text evidence="1">The sequence shown here is derived from an EMBL/GenBank/DDBJ whole genome shotgun (WGS) entry which is preliminary data.</text>
</comment>
<keyword evidence="2" id="KW-1185">Reference proteome</keyword>
<reference evidence="1 2" key="2">
    <citation type="submission" date="2013-04" db="EMBL/GenBank/DDBJ databases">
        <title>The Genome Sequence of Bilophila wadsworthia 3_1_6.</title>
        <authorList>
            <consortium name="The Broad Institute Genomics Platform"/>
            <person name="Earl A."/>
            <person name="Ward D."/>
            <person name="Feldgarden M."/>
            <person name="Gevers D."/>
            <person name="Sibley C."/>
            <person name="Strauss J."/>
            <person name="Allen-Vercoe E."/>
            <person name="Walker B."/>
            <person name="Young S."/>
            <person name="Zeng Q."/>
            <person name="Gargeya S."/>
            <person name="Fitzgerald M."/>
            <person name="Haas B."/>
            <person name="Abouelleil A."/>
            <person name="Allen A.W."/>
            <person name="Alvarado L."/>
            <person name="Arachchi H.M."/>
            <person name="Berlin A.M."/>
            <person name="Chapman S.B."/>
            <person name="Gainer-Dewar J."/>
            <person name="Goldberg J."/>
            <person name="Griggs A."/>
            <person name="Gujja S."/>
            <person name="Hansen M."/>
            <person name="Howarth C."/>
            <person name="Imamovic A."/>
            <person name="Ireland A."/>
            <person name="Larimer J."/>
            <person name="McCowan C."/>
            <person name="Murphy C."/>
            <person name="Pearson M."/>
            <person name="Poon T.W."/>
            <person name="Priest M."/>
            <person name="Roberts A."/>
            <person name="Saif S."/>
            <person name="Shea T."/>
            <person name="Sisk P."/>
            <person name="Sykes S."/>
            <person name="Wortman J."/>
            <person name="Nusbaum C."/>
            <person name="Birren B."/>
        </authorList>
    </citation>
    <scope>NUCLEOTIDE SEQUENCE [LARGE SCALE GENOMIC DNA]</scope>
    <source>
        <strain evidence="1 2">3_1_6</strain>
    </source>
</reference>
<gene>
    <name evidence="1" type="ORF">HMPREF0179_05312</name>
</gene>
<dbReference type="HOGENOM" id="CLU_3196683_0_0_7"/>
<evidence type="ECO:0000313" key="2">
    <source>
        <dbReference type="Proteomes" id="UP000006034"/>
    </source>
</evidence>
<accession>S2KT42</accession>
<dbReference type="GeneID" id="78087884"/>
<dbReference type="AlphaFoldDB" id="S2KT42"/>
<sequence length="45" mass="5566">MKIDIWKRPWLAVLLLFLCFLLVGYFERQDQELFERMAPFTEAMR</sequence>
<dbReference type="Proteomes" id="UP000006034">
    <property type="component" value="Unassembled WGS sequence"/>
</dbReference>